<dbReference type="InterPro" id="IPR013763">
    <property type="entry name" value="Cyclin-like_dom"/>
</dbReference>
<dbReference type="InterPro" id="IPR006671">
    <property type="entry name" value="Cyclin_N"/>
</dbReference>
<evidence type="ECO:0000256" key="6">
    <source>
        <dbReference type="ARBA" id="ARBA00026042"/>
    </source>
</evidence>
<reference evidence="9" key="3">
    <citation type="submission" date="2025-09" db="UniProtKB">
        <authorList>
            <consortium name="Ensembl"/>
        </authorList>
    </citation>
    <scope>IDENTIFICATION</scope>
</reference>
<dbReference type="Proteomes" id="UP000008144">
    <property type="component" value="Unassembled WGS sequence"/>
</dbReference>
<dbReference type="GO" id="GO:0016538">
    <property type="term" value="F:cyclin-dependent protein serine/threonine kinase regulator activity"/>
    <property type="evidence" value="ECO:0000318"/>
    <property type="project" value="GO_Central"/>
</dbReference>
<comment type="function">
    <text evidence="5">Regulates CDK7, the catalytic subunit of the CDK-activating kinase (CAK) enzymatic complex. CAK activates the cyclin-associated kinases CDK1, CDK2, CDK4 and CDK6 by threonine phosphorylation. CAK complexed to the core-TFIIH basal transcription factor activates RNA polymerase II by serine phosphorylation of the repetitive C-terminal domain (CTD) of its large subunit (POLR2A), allowing its escape from the promoter and elongation of the transcripts. Involved in cell cycle control and in RNA transcription by RNA polymerase II. Its expression and activity are constant throughout the cell cycle.</text>
</comment>
<dbReference type="Ensembl" id="ENSCINT00000010895.3">
    <property type="protein sequence ID" value="ENSCINP00000010895.3"/>
    <property type="gene ID" value="ENSCING00000005288.3"/>
</dbReference>
<evidence type="ECO:0000256" key="5">
    <source>
        <dbReference type="ARBA" id="ARBA00025343"/>
    </source>
</evidence>
<comment type="similarity">
    <text evidence="1">Belongs to the cyclin family. Cyclin C subfamily.</text>
</comment>
<evidence type="ECO:0000256" key="7">
    <source>
        <dbReference type="RuleBase" id="RU000383"/>
    </source>
</evidence>
<dbReference type="GeneTree" id="ENSGT00940000168613"/>
<evidence type="ECO:0000256" key="3">
    <source>
        <dbReference type="ARBA" id="ARBA00023127"/>
    </source>
</evidence>
<dbReference type="GO" id="GO:0070985">
    <property type="term" value="C:transcription factor TFIIK complex"/>
    <property type="evidence" value="ECO:0000318"/>
    <property type="project" value="GO_Central"/>
</dbReference>
<dbReference type="PANTHER" id="PTHR10026">
    <property type="entry name" value="CYCLIN"/>
    <property type="match status" value="1"/>
</dbReference>
<dbReference type="InterPro" id="IPR027081">
    <property type="entry name" value="CyclinH/Ccl1"/>
</dbReference>
<dbReference type="FunCoup" id="F6TUV6">
    <property type="interactions" value="371"/>
</dbReference>
<sequence>MFNSSTQLKNWTFEHEEELIKLRNNANTKYRTSYCDVNNHVTPDADTFFLTVSEHCFLVQHYERKLQEICWKFKPPMPLNVVGTSCMYLKRLNLRKSVMDYHPRLMHLACIWLACKTEEFNISMDQFVQQVAHGNEEIGDAILTIELILIQELNFHLTIHNPFRPLEGFLIDLKTRYRNLENAEQLRKPAKDFLVRSLNTDVGLLYAPSQLALAALLSAASMRNLNIDRYVTSVLLVGQPQTVLEQTIQRIKKIRTIVKNAVSAPLPSDQIEILEQKLSHCYNKEKDPTSYEYSCLQQEIESQKYDKQTKKRKLEHERRRKIETELLGF</sequence>
<protein>
    <recommendedName>
        <fullName evidence="2">Cyclin-H</fullName>
    </recommendedName>
</protein>
<keyword evidence="4" id="KW-0131">Cell cycle</keyword>
<evidence type="ECO:0000313" key="10">
    <source>
        <dbReference type="Proteomes" id="UP000008144"/>
    </source>
</evidence>
<dbReference type="Pfam" id="PF00134">
    <property type="entry name" value="Cyclin_N"/>
    <property type="match status" value="1"/>
</dbReference>
<reference evidence="9" key="2">
    <citation type="submission" date="2025-08" db="UniProtKB">
        <authorList>
            <consortium name="Ensembl"/>
        </authorList>
    </citation>
    <scope>IDENTIFICATION</scope>
</reference>
<accession>A0A1W2WDW3</accession>
<dbReference type="Pfam" id="PF16899">
    <property type="entry name" value="Cyclin_C_2"/>
    <property type="match status" value="1"/>
</dbReference>
<evidence type="ECO:0000259" key="8">
    <source>
        <dbReference type="SMART" id="SM00385"/>
    </source>
</evidence>
<name>F6TUV6_CIOIN</name>
<gene>
    <name evidence="9" type="primary">LOC100177816</name>
</gene>
<dbReference type="InterPro" id="IPR043198">
    <property type="entry name" value="Cyclin/Ssn8"/>
</dbReference>
<dbReference type="Gene3D" id="1.10.472.10">
    <property type="entry name" value="Cyclin-like"/>
    <property type="match status" value="2"/>
</dbReference>
<dbReference type="GO" id="GO:0006367">
    <property type="term" value="P:transcription initiation at RNA polymerase II promoter"/>
    <property type="evidence" value="ECO:0000318"/>
    <property type="project" value="GO_Central"/>
</dbReference>
<reference evidence="10" key="1">
    <citation type="journal article" date="2002" name="Science">
        <title>The draft genome of Ciona intestinalis: insights into chordate and vertebrate origins.</title>
        <authorList>
            <person name="Dehal P."/>
            <person name="Satou Y."/>
            <person name="Campbell R.K."/>
            <person name="Chapman J."/>
            <person name="Degnan B."/>
            <person name="De Tomaso A."/>
            <person name="Davidson B."/>
            <person name="Di Gregorio A."/>
            <person name="Gelpke M."/>
            <person name="Goodstein D.M."/>
            <person name="Harafuji N."/>
            <person name="Hastings K.E."/>
            <person name="Ho I."/>
            <person name="Hotta K."/>
            <person name="Huang W."/>
            <person name="Kawashima T."/>
            <person name="Lemaire P."/>
            <person name="Martinez D."/>
            <person name="Meinertzhagen I.A."/>
            <person name="Necula S."/>
            <person name="Nonaka M."/>
            <person name="Putnam N."/>
            <person name="Rash S."/>
            <person name="Saiga H."/>
            <person name="Satake M."/>
            <person name="Terry A."/>
            <person name="Yamada L."/>
            <person name="Wang H.G."/>
            <person name="Awazu S."/>
            <person name="Azumi K."/>
            <person name="Boore J."/>
            <person name="Branno M."/>
            <person name="Chin-Bow S."/>
            <person name="DeSantis R."/>
            <person name="Doyle S."/>
            <person name="Francino P."/>
            <person name="Keys D.N."/>
            <person name="Haga S."/>
            <person name="Hayashi H."/>
            <person name="Hino K."/>
            <person name="Imai K.S."/>
            <person name="Inaba K."/>
            <person name="Kano S."/>
            <person name="Kobayashi K."/>
            <person name="Kobayashi M."/>
            <person name="Lee B.I."/>
            <person name="Makabe K.W."/>
            <person name="Manohar C."/>
            <person name="Matassi G."/>
            <person name="Medina M."/>
            <person name="Mochizuki Y."/>
            <person name="Mount S."/>
            <person name="Morishita T."/>
            <person name="Miura S."/>
            <person name="Nakayama A."/>
            <person name="Nishizaka S."/>
            <person name="Nomoto H."/>
            <person name="Ohta F."/>
            <person name="Oishi K."/>
            <person name="Rigoutsos I."/>
            <person name="Sano M."/>
            <person name="Sasaki A."/>
            <person name="Sasakura Y."/>
            <person name="Shoguchi E."/>
            <person name="Shin-i T."/>
            <person name="Spagnuolo A."/>
            <person name="Stainier D."/>
            <person name="Suzuki M.M."/>
            <person name="Tassy O."/>
            <person name="Takatori N."/>
            <person name="Tokuoka M."/>
            <person name="Yagi K."/>
            <person name="Yoshizaki F."/>
            <person name="Wada S."/>
            <person name="Zhang C."/>
            <person name="Hyatt P.D."/>
            <person name="Larimer F."/>
            <person name="Detter C."/>
            <person name="Doggett N."/>
            <person name="Glavina T."/>
            <person name="Hawkins T."/>
            <person name="Richardson P."/>
            <person name="Lucas S."/>
            <person name="Kohara Y."/>
            <person name="Levine M."/>
            <person name="Satoh N."/>
            <person name="Rokhsar D.S."/>
        </authorList>
    </citation>
    <scope>NUCLEOTIDE SEQUENCE [LARGE SCALE GENOMIC DNA]</scope>
</reference>
<dbReference type="CDD" id="cd20524">
    <property type="entry name" value="CYCLIN_CCNH_rpt1"/>
    <property type="match status" value="1"/>
</dbReference>
<feature type="domain" description="Cyclin-like" evidence="8">
    <location>
        <begin position="64"/>
        <end position="151"/>
    </location>
</feature>
<dbReference type="GO" id="GO:0006357">
    <property type="term" value="P:regulation of transcription by RNA polymerase II"/>
    <property type="evidence" value="ECO:0007669"/>
    <property type="project" value="InterPro"/>
</dbReference>
<dbReference type="RefSeq" id="XP_002129501.1">
    <property type="nucleotide sequence ID" value="XM_002129465.4"/>
</dbReference>
<dbReference type="HOGENOM" id="CLU_022620_0_0_1"/>
<dbReference type="OMA" id="FRVEQNT"/>
<dbReference type="GeneID" id="100177816"/>
<keyword evidence="3 7" id="KW-0195">Cyclin</keyword>
<evidence type="ECO:0000256" key="1">
    <source>
        <dbReference type="ARBA" id="ARBA00008638"/>
    </source>
</evidence>
<dbReference type="CDD" id="cd20525">
    <property type="entry name" value="CYCLIN_CCNH_rpt2"/>
    <property type="match status" value="1"/>
</dbReference>
<dbReference type="GO" id="GO:0005634">
    <property type="term" value="C:nucleus"/>
    <property type="evidence" value="ECO:0000318"/>
    <property type="project" value="GO_Central"/>
</dbReference>
<dbReference type="STRING" id="7719.ENSCINP00000010895"/>
<dbReference type="NCBIfam" id="TIGR00569">
    <property type="entry name" value="ccl1"/>
    <property type="match status" value="1"/>
</dbReference>
<dbReference type="OrthoDB" id="340962at2759"/>
<dbReference type="InterPro" id="IPR036915">
    <property type="entry name" value="Cyclin-like_sf"/>
</dbReference>
<dbReference type="KEGG" id="cin:100177816"/>
<proteinExistence type="inferred from homology"/>
<dbReference type="SMART" id="SM00385">
    <property type="entry name" value="CYCLIN"/>
    <property type="match status" value="1"/>
</dbReference>
<keyword evidence="10" id="KW-1185">Reference proteome</keyword>
<dbReference type="SUPFAM" id="SSF47954">
    <property type="entry name" value="Cyclin-like"/>
    <property type="match status" value="2"/>
</dbReference>
<dbReference type="AlphaFoldDB" id="F6TUV6"/>
<accession>F6TUV6</accession>
<dbReference type="FunFam" id="1.10.472.10:FF:000029">
    <property type="entry name" value="Cyclin h"/>
    <property type="match status" value="1"/>
</dbReference>
<comment type="subunit">
    <text evidence="6">Associates primarily with CDK7 and MAT1 to form the CAK complex. CAK can further associate with the core-TFIIH to form the TFIIH basal transcription factor.</text>
</comment>
<evidence type="ECO:0000256" key="2">
    <source>
        <dbReference type="ARBA" id="ARBA00019496"/>
    </source>
</evidence>
<organism evidence="9 10">
    <name type="scientific">Ciona intestinalis</name>
    <name type="common">Transparent sea squirt</name>
    <name type="synonym">Ascidia intestinalis</name>
    <dbReference type="NCBI Taxonomy" id="7719"/>
    <lineage>
        <taxon>Eukaryota</taxon>
        <taxon>Metazoa</taxon>
        <taxon>Chordata</taxon>
        <taxon>Tunicata</taxon>
        <taxon>Ascidiacea</taxon>
        <taxon>Phlebobranchia</taxon>
        <taxon>Cionidae</taxon>
        <taxon>Ciona</taxon>
    </lineage>
</organism>
<dbReference type="InParanoid" id="F6TUV6"/>
<evidence type="ECO:0000313" key="9">
    <source>
        <dbReference type="Ensembl" id="ENSCINP00000010895.3"/>
    </source>
</evidence>
<evidence type="ECO:0000256" key="4">
    <source>
        <dbReference type="ARBA" id="ARBA00023306"/>
    </source>
</evidence>
<dbReference type="InterPro" id="IPR031658">
    <property type="entry name" value="Cyclin_C_2"/>
</dbReference>